<name>A0A317XNM1_9BASI</name>
<keyword evidence="3" id="KW-0805">Transcription regulation</keyword>
<proteinExistence type="predicted"/>
<accession>A0A317XNM1</accession>
<dbReference type="GO" id="GO:0006351">
    <property type="term" value="P:DNA-templated transcription"/>
    <property type="evidence" value="ECO:0007669"/>
    <property type="project" value="InterPro"/>
</dbReference>
<dbReference type="FunFam" id="4.10.240.10:FF:000034">
    <property type="entry name" value="Chromosome 16, whole genome shotgun sequence"/>
    <property type="match status" value="1"/>
</dbReference>
<dbReference type="EMBL" id="KZ819197">
    <property type="protein sequence ID" value="PWY98880.1"/>
    <property type="molecule type" value="Genomic_DNA"/>
</dbReference>
<feature type="compositionally biased region" description="Low complexity" evidence="7">
    <location>
        <begin position="329"/>
        <end position="344"/>
    </location>
</feature>
<feature type="region of interest" description="Disordered" evidence="7">
    <location>
        <begin position="1440"/>
        <end position="1462"/>
    </location>
</feature>
<keyword evidence="5" id="KW-0804">Transcription</keyword>
<keyword evidence="6" id="KW-0539">Nucleus</keyword>
<gene>
    <name evidence="9" type="ORF">BCV70DRAFT_232899</name>
</gene>
<evidence type="ECO:0000256" key="3">
    <source>
        <dbReference type="ARBA" id="ARBA00023015"/>
    </source>
</evidence>
<feature type="compositionally biased region" description="Polar residues" evidence="7">
    <location>
        <begin position="463"/>
        <end position="473"/>
    </location>
</feature>
<dbReference type="GO" id="GO:0000981">
    <property type="term" value="F:DNA-binding transcription factor activity, RNA polymerase II-specific"/>
    <property type="evidence" value="ECO:0007669"/>
    <property type="project" value="InterPro"/>
</dbReference>
<feature type="compositionally biased region" description="Polar residues" evidence="7">
    <location>
        <begin position="143"/>
        <end position="160"/>
    </location>
</feature>
<comment type="subcellular location">
    <subcellularLocation>
        <location evidence="1">Nucleus</location>
    </subcellularLocation>
</comment>
<feature type="compositionally biased region" description="Polar residues" evidence="7">
    <location>
        <begin position="410"/>
        <end position="419"/>
    </location>
</feature>
<feature type="compositionally biased region" description="Low complexity" evidence="7">
    <location>
        <begin position="198"/>
        <end position="212"/>
    </location>
</feature>
<feature type="compositionally biased region" description="Low complexity" evidence="7">
    <location>
        <begin position="682"/>
        <end position="706"/>
    </location>
</feature>
<dbReference type="InParanoid" id="A0A317XNM1"/>
<feature type="compositionally biased region" description="Polar residues" evidence="7">
    <location>
        <begin position="490"/>
        <end position="505"/>
    </location>
</feature>
<dbReference type="Proteomes" id="UP000246740">
    <property type="component" value="Unassembled WGS sequence"/>
</dbReference>
<evidence type="ECO:0000313" key="9">
    <source>
        <dbReference type="EMBL" id="PWY98880.1"/>
    </source>
</evidence>
<sequence>MHSQGDRAKAAADWDLDGFCFSEPFKSSATRAVETICAGIGTMDSTTSPPVLVGEPDGGDKPRILVDGPGGADTKQGAKIACLECRSAKIKCSAPTDGQVPCKRCVKHQRECLFEKHKRGRKPNKRFSVPSDLRNAGRHSDENGNSFSPQSTRRPSSTGDPNDHIQHHQHAHSHQHQQSHAHQHPHLPSHPPSHAHPPHLQQQQQHTPSSAHHLSRNGKQDNVFATDRTHFNDGHWNSNPSGYGGPGAPRSAHSTYADGDRYHTPLQKFGSGPGSGSSAGSGSSGSGGGLPVSMSAPSGLSGAAHGYSYHSGSAQTHAPTHHSHQQQPSSYAGTNAGSGNSSNNLRHPADAPSPGRWRDPPGPPLGSSPHSSHSASKAFGSGKSSSQHDTYAHGRSRPYPQGSGPVHNHSYAQWDSQLGSERAAKSRIDLSPSRRPEGQPSNQHQRQQQSQSSSQPPRYSHTDGASQKMSTVMATGEENVRSSPKGRTPRTASSALPHQRSSSRNGGYDHDADEEFEDEQDELEDDADATREEHDNVLSNPLKLLAQASDAAAAKIEGRRIEPSSRGSLAAVETMGLLQPAALPSTRMAVSAAVNLTGLGRPFYGQRPEESRSHPRGWASSRVLPPLLQSANRSGHSAAPMPDLTNRSQPSFLKDSMRSKSFPAGELPRGDGTGSVADEADSSAASANTPGVGSGVTVSKSGTISSLGRPNVLTPSTLDHEAWEYREGKAQARRGYGSGASPGNFSADAATTTSSTSAGALAGGQKAMGVSGMNGGSPGEIIESPADEVTTAMLGKRKRGRSRIARGGTLPVRRRKMSEWDTDAENVEGGEDDQLAEPAKAKQVSIAIAPAGAAKDAGGITSGGEGEAGASRKGYFNLSLFHSKNDDHEGLDPVELGLVELKDLERLFDIFFARINPVLDLFDPFLHSVAFVRMRSAFLTTVISGMAARFSDTVQDAQIASVLDKHWQEKLLPMILLNGYKSVEISQAFLILTTYSRPTNRLVDDRSWQYLGFAIRTATEVGVNRKVTPSENLLGNEQVARRVRNRERLWYNLFLYDRTLSAQTGRPWTITEDRMIVQSSMWHRQDFALPEDVSLVSLIKLRRITAQHTEAFDTYLSSPDRFDEAQAATALGVGGQSQFDRRLAGLEFFRKNANADLEKWKETWCINTEEKIKEVDTSTAAGKYLVRWAPTAKLFYYHSRLLINSLVLGATEQYQDFISGSSVSVDCWTSAISLIDTVLNDFAEEAVVTWSNDRVVMAVYAAVSAVRMTNLSHKYAFADKETLLALVRRLAVSMTKAGKTPRHRNGSATPYGRYLKSVLAAFEPDSSKMLNQEGESGSADASATVVGLSGVAQAQTPGKDSEQATSLSTSSLAPGDSRSAANTPAAANVSTTVVVDASAIVDGSKDMLAVAGLTQSGEVQAAINSEDKDVEMAEVDATTKDGPAIGASGAREEGSDRNLSHVNGNREANERQVAAMVSTSESSVIPLKPEDVVSQISAGKTLDMPLIMTENGLGLDAQAASDLAAAGALALGSDAGKLIPRVDVIDPTTAAAAAAAAAAATGSSVTWPTPELSVRPISSSSSAAASASNGLLSTPDSQHEWCTSGLGRHSSRCINGRGRCRCSSYDAQRG</sequence>
<feature type="compositionally biased region" description="Basic and acidic residues" evidence="7">
    <location>
        <begin position="422"/>
        <end position="437"/>
    </location>
</feature>
<dbReference type="GO" id="GO:0005634">
    <property type="term" value="C:nucleus"/>
    <property type="evidence" value="ECO:0007669"/>
    <property type="project" value="UniProtKB-SubCell"/>
</dbReference>
<feature type="compositionally biased region" description="Basic residues" evidence="7">
    <location>
        <begin position="167"/>
        <end position="187"/>
    </location>
</feature>
<dbReference type="GO" id="GO:0000976">
    <property type="term" value="F:transcription cis-regulatory region binding"/>
    <property type="evidence" value="ECO:0007669"/>
    <property type="project" value="TreeGrafter"/>
</dbReference>
<feature type="region of interest" description="Disordered" evidence="7">
    <location>
        <begin position="630"/>
        <end position="715"/>
    </location>
</feature>
<dbReference type="PANTHER" id="PTHR31845:SF19">
    <property type="entry name" value="TRANSCRIPTION FACTOR DOMAIN-CONTAINING PROTEIN"/>
    <property type="match status" value="1"/>
</dbReference>
<feature type="region of interest" description="Disordered" evidence="7">
    <location>
        <begin position="601"/>
        <end position="620"/>
    </location>
</feature>
<dbReference type="PROSITE" id="PS00463">
    <property type="entry name" value="ZN2_CY6_FUNGAL_1"/>
    <property type="match status" value="1"/>
</dbReference>
<dbReference type="SMART" id="SM00906">
    <property type="entry name" value="Fungal_trans"/>
    <property type="match status" value="1"/>
</dbReference>
<feature type="compositionally biased region" description="Polar residues" evidence="7">
    <location>
        <begin position="1352"/>
        <end position="1372"/>
    </location>
</feature>
<protein>
    <recommendedName>
        <fullName evidence="8">Zn(2)-C6 fungal-type domain-containing protein</fullName>
    </recommendedName>
</protein>
<feature type="domain" description="Zn(2)-C6 fungal-type" evidence="8">
    <location>
        <begin position="81"/>
        <end position="114"/>
    </location>
</feature>
<feature type="region of interest" description="Disordered" evidence="7">
    <location>
        <begin position="228"/>
        <end position="542"/>
    </location>
</feature>
<dbReference type="InterPro" id="IPR001138">
    <property type="entry name" value="Zn2Cys6_DnaBD"/>
</dbReference>
<dbReference type="InterPro" id="IPR007219">
    <property type="entry name" value="XnlR_reg_dom"/>
</dbReference>
<feature type="compositionally biased region" description="Low complexity" evidence="7">
    <location>
        <begin position="439"/>
        <end position="457"/>
    </location>
</feature>
<dbReference type="CDD" id="cd00067">
    <property type="entry name" value="GAL4"/>
    <property type="match status" value="1"/>
</dbReference>
<keyword evidence="10" id="KW-1185">Reference proteome</keyword>
<keyword evidence="4" id="KW-0238">DNA-binding</keyword>
<dbReference type="Pfam" id="PF00172">
    <property type="entry name" value="Zn_clus"/>
    <property type="match status" value="1"/>
</dbReference>
<dbReference type="STRING" id="1882483.A0A317XNM1"/>
<dbReference type="Pfam" id="PF04082">
    <property type="entry name" value="Fungal_trans"/>
    <property type="match status" value="1"/>
</dbReference>
<feature type="region of interest" description="Disordered" evidence="7">
    <location>
        <begin position="1352"/>
        <end position="1385"/>
    </location>
</feature>
<dbReference type="PROSITE" id="PS50048">
    <property type="entry name" value="ZN2_CY6_FUNGAL_2"/>
    <property type="match status" value="1"/>
</dbReference>
<dbReference type="GO" id="GO:0008270">
    <property type="term" value="F:zinc ion binding"/>
    <property type="evidence" value="ECO:0007669"/>
    <property type="project" value="InterPro"/>
</dbReference>
<dbReference type="Gene3D" id="4.10.240.10">
    <property type="entry name" value="Zn(2)-C6 fungal-type DNA-binding domain"/>
    <property type="match status" value="1"/>
</dbReference>
<evidence type="ECO:0000256" key="4">
    <source>
        <dbReference type="ARBA" id="ARBA00023125"/>
    </source>
</evidence>
<keyword evidence="2" id="KW-0479">Metal-binding</keyword>
<evidence type="ECO:0000256" key="2">
    <source>
        <dbReference type="ARBA" id="ARBA00022723"/>
    </source>
</evidence>
<feature type="compositionally biased region" description="Acidic residues" evidence="7">
    <location>
        <begin position="511"/>
        <end position="527"/>
    </location>
</feature>
<feature type="compositionally biased region" description="Gly residues" evidence="7">
    <location>
        <begin position="271"/>
        <end position="290"/>
    </location>
</feature>
<dbReference type="SMART" id="SM00066">
    <property type="entry name" value="GAL4"/>
    <property type="match status" value="1"/>
</dbReference>
<dbReference type="InterPro" id="IPR036864">
    <property type="entry name" value="Zn2-C6_fun-type_DNA-bd_sf"/>
</dbReference>
<evidence type="ECO:0000313" key="10">
    <source>
        <dbReference type="Proteomes" id="UP000246740"/>
    </source>
</evidence>
<dbReference type="CDD" id="cd12148">
    <property type="entry name" value="fungal_TF_MHR"/>
    <property type="match status" value="1"/>
</dbReference>
<evidence type="ECO:0000256" key="7">
    <source>
        <dbReference type="SAM" id="MobiDB-lite"/>
    </source>
</evidence>
<feature type="region of interest" description="Disordered" evidence="7">
    <location>
        <begin position="117"/>
        <end position="216"/>
    </location>
</feature>
<dbReference type="SUPFAM" id="SSF57701">
    <property type="entry name" value="Zn2/Cys6 DNA-binding domain"/>
    <property type="match status" value="1"/>
</dbReference>
<evidence type="ECO:0000256" key="1">
    <source>
        <dbReference type="ARBA" id="ARBA00004123"/>
    </source>
</evidence>
<evidence type="ECO:0000256" key="6">
    <source>
        <dbReference type="ARBA" id="ARBA00023242"/>
    </source>
</evidence>
<reference evidence="9 10" key="1">
    <citation type="journal article" date="2018" name="Mol. Biol. Evol.">
        <title>Broad Genomic Sampling Reveals a Smut Pathogenic Ancestry of the Fungal Clade Ustilaginomycotina.</title>
        <authorList>
            <person name="Kijpornyongpan T."/>
            <person name="Mondo S.J."/>
            <person name="Barry K."/>
            <person name="Sandor L."/>
            <person name="Lee J."/>
            <person name="Lipzen A."/>
            <person name="Pangilinan J."/>
            <person name="LaButti K."/>
            <person name="Hainaut M."/>
            <person name="Henrissat B."/>
            <person name="Grigoriev I.V."/>
            <person name="Spatafora J.W."/>
            <person name="Aime M.C."/>
        </authorList>
    </citation>
    <scope>NUCLEOTIDE SEQUENCE [LARGE SCALE GENOMIC DNA]</scope>
    <source>
        <strain evidence="9 10">MCA 3645</strain>
    </source>
</reference>
<dbReference type="InterPro" id="IPR051089">
    <property type="entry name" value="prtT"/>
</dbReference>
<organism evidence="9 10">
    <name type="scientific">Testicularia cyperi</name>
    <dbReference type="NCBI Taxonomy" id="1882483"/>
    <lineage>
        <taxon>Eukaryota</taxon>
        <taxon>Fungi</taxon>
        <taxon>Dikarya</taxon>
        <taxon>Basidiomycota</taxon>
        <taxon>Ustilaginomycotina</taxon>
        <taxon>Ustilaginomycetes</taxon>
        <taxon>Ustilaginales</taxon>
        <taxon>Anthracoideaceae</taxon>
        <taxon>Testicularia</taxon>
    </lineage>
</organism>
<dbReference type="PANTHER" id="PTHR31845">
    <property type="entry name" value="FINGER DOMAIN PROTEIN, PUTATIVE-RELATED"/>
    <property type="match status" value="1"/>
</dbReference>
<evidence type="ECO:0000259" key="8">
    <source>
        <dbReference type="PROSITE" id="PS50048"/>
    </source>
</evidence>
<feature type="compositionally biased region" description="Basic and acidic residues" evidence="7">
    <location>
        <begin position="1450"/>
        <end position="1459"/>
    </location>
</feature>
<evidence type="ECO:0000256" key="5">
    <source>
        <dbReference type="ARBA" id="ARBA00023163"/>
    </source>
</evidence>
<dbReference type="OrthoDB" id="3163292at2759"/>
<feature type="compositionally biased region" description="Low complexity" evidence="7">
    <location>
        <begin position="367"/>
        <end position="385"/>
    </location>
</feature>